<evidence type="ECO:0000256" key="1">
    <source>
        <dbReference type="ARBA" id="ARBA00001936"/>
    </source>
</evidence>
<accession>A0A087M545</accession>
<dbReference type="STRING" id="46914.JP75_06285"/>
<keyword evidence="5" id="KW-0460">Magnesium</keyword>
<dbReference type="Proteomes" id="UP000028981">
    <property type="component" value="Unassembled WGS sequence"/>
</dbReference>
<dbReference type="Gene3D" id="3.90.79.10">
    <property type="entry name" value="Nucleoside Triphosphate Pyrophosphohydrolase"/>
    <property type="match status" value="1"/>
</dbReference>
<dbReference type="RefSeq" id="WP_035080682.1">
    <property type="nucleotide sequence ID" value="NZ_JQGC01000004.1"/>
</dbReference>
<evidence type="ECO:0000256" key="2">
    <source>
        <dbReference type="ARBA" id="ARBA00001946"/>
    </source>
</evidence>
<keyword evidence="9" id="KW-1185">Reference proteome</keyword>
<keyword evidence="3" id="KW-0479">Metal-binding</keyword>
<evidence type="ECO:0000259" key="7">
    <source>
        <dbReference type="PROSITE" id="PS51462"/>
    </source>
</evidence>
<keyword evidence="6" id="KW-0464">Manganese</keyword>
<dbReference type="PROSITE" id="PS51462">
    <property type="entry name" value="NUDIX"/>
    <property type="match status" value="1"/>
</dbReference>
<dbReference type="SUPFAM" id="SSF55811">
    <property type="entry name" value="Nudix"/>
    <property type="match status" value="1"/>
</dbReference>
<sequence>MPFDTPIAELLSGRLLVSPPTLPAGDELIPDWAPLEPFSRPPTPAAVLIGLVRRPEGHTILYTERSPDLRSHSGQVAFPGGKIDAADAHAGAAALREANEEVGLQPAEANILGYMEPYFTGSNYLITPVIAEVLPSGPFVPNPGEVHSVFEVPLKRILDSASYGRFRIKRAGKEHSTWQIDHDGHTIWGITANLTRKFRDLILGEA</sequence>
<organism evidence="8 9">
    <name type="scientific">Devosia riboflavina</name>
    <dbReference type="NCBI Taxonomy" id="46914"/>
    <lineage>
        <taxon>Bacteria</taxon>
        <taxon>Pseudomonadati</taxon>
        <taxon>Pseudomonadota</taxon>
        <taxon>Alphaproteobacteria</taxon>
        <taxon>Hyphomicrobiales</taxon>
        <taxon>Devosiaceae</taxon>
        <taxon>Devosia</taxon>
    </lineage>
</organism>
<dbReference type="EMBL" id="JQGC01000004">
    <property type="protein sequence ID" value="KFL31998.1"/>
    <property type="molecule type" value="Genomic_DNA"/>
</dbReference>
<dbReference type="Pfam" id="PF00293">
    <property type="entry name" value="NUDIX"/>
    <property type="match status" value="1"/>
</dbReference>
<dbReference type="NCBIfam" id="NF007980">
    <property type="entry name" value="PRK10707.1"/>
    <property type="match status" value="1"/>
</dbReference>
<evidence type="ECO:0000256" key="6">
    <source>
        <dbReference type="ARBA" id="ARBA00023211"/>
    </source>
</evidence>
<dbReference type="InterPro" id="IPR015797">
    <property type="entry name" value="NUDIX_hydrolase-like_dom_sf"/>
</dbReference>
<keyword evidence="4" id="KW-0378">Hydrolase</keyword>
<dbReference type="InterPro" id="IPR000086">
    <property type="entry name" value="NUDIX_hydrolase_dom"/>
</dbReference>
<dbReference type="AlphaFoldDB" id="A0A087M545"/>
<evidence type="ECO:0000256" key="3">
    <source>
        <dbReference type="ARBA" id="ARBA00022723"/>
    </source>
</evidence>
<dbReference type="PANTHER" id="PTHR12992">
    <property type="entry name" value="NUDIX HYDROLASE"/>
    <property type="match status" value="1"/>
</dbReference>
<comment type="cofactor">
    <cofactor evidence="2">
        <name>Mg(2+)</name>
        <dbReference type="ChEBI" id="CHEBI:18420"/>
    </cofactor>
</comment>
<dbReference type="GO" id="GO:0010945">
    <property type="term" value="F:coenzyme A diphosphatase activity"/>
    <property type="evidence" value="ECO:0007669"/>
    <property type="project" value="InterPro"/>
</dbReference>
<reference evidence="8 9" key="1">
    <citation type="submission" date="2014-08" db="EMBL/GenBank/DDBJ databases">
        <authorList>
            <person name="Hassan Y.I."/>
            <person name="Lepp D."/>
            <person name="Zhou T."/>
        </authorList>
    </citation>
    <scope>NUCLEOTIDE SEQUENCE [LARGE SCALE GENOMIC DNA]</scope>
    <source>
        <strain evidence="8 9">IFO13584</strain>
    </source>
</reference>
<protein>
    <recommendedName>
        <fullName evidence="7">Nudix hydrolase domain-containing protein</fullName>
    </recommendedName>
</protein>
<dbReference type="CDD" id="cd03426">
    <property type="entry name" value="NUDIX_CoAse_Nudt7"/>
    <property type="match status" value="1"/>
</dbReference>
<feature type="domain" description="Nudix hydrolase" evidence="7">
    <location>
        <begin position="42"/>
        <end position="174"/>
    </location>
</feature>
<dbReference type="InterPro" id="IPR045121">
    <property type="entry name" value="CoAse"/>
</dbReference>
<evidence type="ECO:0000313" key="9">
    <source>
        <dbReference type="Proteomes" id="UP000028981"/>
    </source>
</evidence>
<evidence type="ECO:0000256" key="5">
    <source>
        <dbReference type="ARBA" id="ARBA00022842"/>
    </source>
</evidence>
<comment type="cofactor">
    <cofactor evidence="1">
        <name>Mn(2+)</name>
        <dbReference type="ChEBI" id="CHEBI:29035"/>
    </cofactor>
</comment>
<comment type="caution">
    <text evidence="8">The sequence shown here is derived from an EMBL/GenBank/DDBJ whole genome shotgun (WGS) entry which is preliminary data.</text>
</comment>
<gene>
    <name evidence="8" type="ORF">JP75_06285</name>
</gene>
<dbReference type="OrthoDB" id="9802805at2"/>
<dbReference type="GO" id="GO:0046872">
    <property type="term" value="F:metal ion binding"/>
    <property type="evidence" value="ECO:0007669"/>
    <property type="project" value="UniProtKB-KW"/>
</dbReference>
<name>A0A087M545_9HYPH</name>
<proteinExistence type="predicted"/>
<evidence type="ECO:0000313" key="8">
    <source>
        <dbReference type="EMBL" id="KFL31998.1"/>
    </source>
</evidence>
<evidence type="ECO:0000256" key="4">
    <source>
        <dbReference type="ARBA" id="ARBA00022801"/>
    </source>
</evidence>
<dbReference type="PANTHER" id="PTHR12992:SF11">
    <property type="entry name" value="MITOCHONDRIAL COENZYME A DIPHOSPHATASE NUDT8"/>
    <property type="match status" value="1"/>
</dbReference>